<sequence length="329" mass="37360">MAGEMVSKRSTRLFLEDAGGHPEEDPAYRPARRNSKQDDLIPLELAEKYQVKGPSRQGSRESVAPLEVTMDVYVQKQVILSVKDELLKATSLGEKGAMRSDDGGLLKVADQLQKPLASPISPGIERVLPIDGRPINFGVVVPGVYRSSYPKPEDFGFIHNLGLKTIVTLVQKDEVDEPYTDFMSNNGIRHHVFNMKGTKKEAIPMRTMKAILRLVLNRENHPVLIHCNHGKHRTGCVVGVVRKVTGWELDNIVDEYRAYAEPKIRDCDIKYLTDFDLSDLSNLFVHEANMRFRIRHFIRVTLFSVFVVFVWLLSGHRMSNTARRVKDVR</sequence>
<dbReference type="EMBL" id="VUJX02000002">
    <property type="protein sequence ID" value="KAL0941567.1"/>
    <property type="molecule type" value="Genomic_DNA"/>
</dbReference>
<comment type="caution">
    <text evidence="1">The sequence shown here is derived from an EMBL/GenBank/DDBJ whole genome shotgun (WGS) entry which is preliminary data.</text>
</comment>
<name>A0ACC3ZBR8_COLTU</name>
<keyword evidence="2" id="KW-1185">Reference proteome</keyword>
<gene>
    <name evidence="1" type="ORF">CTRU02_204330</name>
</gene>
<evidence type="ECO:0000313" key="2">
    <source>
        <dbReference type="Proteomes" id="UP000805649"/>
    </source>
</evidence>
<protein>
    <submittedName>
        <fullName evidence="1">Tyrosine phosphatase</fullName>
    </submittedName>
</protein>
<evidence type="ECO:0000313" key="1">
    <source>
        <dbReference type="EMBL" id="KAL0941567.1"/>
    </source>
</evidence>
<proteinExistence type="predicted"/>
<reference evidence="1 2" key="1">
    <citation type="journal article" date="2020" name="Phytopathology">
        <title>Genome Sequence Resources of Colletotrichum truncatum, C. plurivorum, C. musicola, and C. sojae: Four Species Pathogenic to Soybean (Glycine max).</title>
        <authorList>
            <person name="Rogerio F."/>
            <person name="Boufleur T.R."/>
            <person name="Ciampi-Guillardi M."/>
            <person name="Sukno S.A."/>
            <person name="Thon M.R."/>
            <person name="Massola Junior N.S."/>
            <person name="Baroncelli R."/>
        </authorList>
    </citation>
    <scope>NUCLEOTIDE SEQUENCE [LARGE SCALE GENOMIC DNA]</scope>
    <source>
        <strain evidence="1 2">CMES1059</strain>
    </source>
</reference>
<accession>A0ACC3ZBR8</accession>
<organism evidence="1 2">
    <name type="scientific">Colletotrichum truncatum</name>
    <name type="common">Anthracnose fungus</name>
    <name type="synonym">Colletotrichum capsici</name>
    <dbReference type="NCBI Taxonomy" id="5467"/>
    <lineage>
        <taxon>Eukaryota</taxon>
        <taxon>Fungi</taxon>
        <taxon>Dikarya</taxon>
        <taxon>Ascomycota</taxon>
        <taxon>Pezizomycotina</taxon>
        <taxon>Sordariomycetes</taxon>
        <taxon>Hypocreomycetidae</taxon>
        <taxon>Glomerellales</taxon>
        <taxon>Glomerellaceae</taxon>
        <taxon>Colletotrichum</taxon>
        <taxon>Colletotrichum truncatum species complex</taxon>
    </lineage>
</organism>
<dbReference type="Proteomes" id="UP000805649">
    <property type="component" value="Unassembled WGS sequence"/>
</dbReference>